<dbReference type="GeneID" id="90772987"/>
<dbReference type="RefSeq" id="WP_005973630.1">
    <property type="nucleotide sequence ID" value="NZ_CP139172.1"/>
</dbReference>
<gene>
    <name evidence="1" type="ORF">CLR69_12045</name>
</gene>
<dbReference type="OrthoDB" id="6467005at2"/>
<organism evidence="1 2">
    <name type="scientific">Pectobacterium zantedeschiae</name>
    <dbReference type="NCBI Taxonomy" id="2034769"/>
    <lineage>
        <taxon>Bacteria</taxon>
        <taxon>Pseudomonadati</taxon>
        <taxon>Pseudomonadota</taxon>
        <taxon>Gammaproteobacteria</taxon>
        <taxon>Enterobacterales</taxon>
        <taxon>Pectobacteriaceae</taxon>
        <taxon>Pectobacterium</taxon>
    </lineage>
</organism>
<proteinExistence type="predicted"/>
<sequence length="64" mass="6923">MFDSTPLTLDEIADQCRALTHAVIELDNPVAKEVLTFVLAERLELLAVTLQSPEAPETDNGVSA</sequence>
<name>A0A9X8JM61_9GAMM</name>
<dbReference type="Proteomes" id="UP001138460">
    <property type="component" value="Unassembled WGS sequence"/>
</dbReference>
<accession>A0A9X8JM61</accession>
<evidence type="ECO:0000313" key="1">
    <source>
        <dbReference type="EMBL" id="RYC46276.1"/>
    </source>
</evidence>
<dbReference type="AlphaFoldDB" id="A0A9X8JM61"/>
<dbReference type="EMBL" id="NWTM01000001">
    <property type="protein sequence ID" value="RYC46276.1"/>
    <property type="molecule type" value="Genomic_DNA"/>
</dbReference>
<evidence type="ECO:0008006" key="3">
    <source>
        <dbReference type="Google" id="ProtNLM"/>
    </source>
</evidence>
<protein>
    <recommendedName>
        <fullName evidence="3">Prophage protein</fullName>
    </recommendedName>
</protein>
<evidence type="ECO:0000313" key="2">
    <source>
        <dbReference type="Proteomes" id="UP001138460"/>
    </source>
</evidence>
<comment type="caution">
    <text evidence="1">The sequence shown here is derived from an EMBL/GenBank/DDBJ whole genome shotgun (WGS) entry which is preliminary data.</text>
</comment>
<reference evidence="1 2" key="1">
    <citation type="journal article" date="2018" name="Syst. Appl. Microbiol.">
        <title>Pectobacterium zantedeschiae sp. nov. a new species of a soft rot pathogen isolated from Calla lily (Zantedeschia spp.).</title>
        <authorList>
            <person name="Waleron M."/>
            <person name="Misztak A."/>
            <person name="Waleron M."/>
            <person name="Franczuk M."/>
            <person name="Jonca J."/>
            <person name="Wielgomas B."/>
            <person name="Mikicinski A."/>
            <person name="Popovic T."/>
            <person name="Waleron K."/>
        </authorList>
    </citation>
    <scope>NUCLEOTIDE SEQUENCE [LARGE SCALE GENOMIC DNA]</scope>
    <source>
        <strain evidence="1 2">9M</strain>
    </source>
</reference>
<keyword evidence="2" id="KW-1185">Reference proteome</keyword>